<keyword evidence="1 3" id="KW-0807">Transducer</keyword>
<protein>
    <recommendedName>
        <fullName evidence="9">Methyl-accepting chemotaxis protein</fullName>
    </recommendedName>
</protein>
<evidence type="ECO:0000259" key="6">
    <source>
        <dbReference type="PROSITE" id="PS50885"/>
    </source>
</evidence>
<evidence type="ECO:0000313" key="7">
    <source>
        <dbReference type="EMBL" id="EEC56408.1"/>
    </source>
</evidence>
<evidence type="ECO:0000256" key="4">
    <source>
        <dbReference type="SAM" id="Phobius"/>
    </source>
</evidence>
<dbReference type="GO" id="GO:0004888">
    <property type="term" value="F:transmembrane signaling receptor activity"/>
    <property type="evidence" value="ECO:0007669"/>
    <property type="project" value="InterPro"/>
</dbReference>
<dbReference type="HOGENOM" id="CLU_000445_107_27_9"/>
<keyword evidence="4" id="KW-0812">Transmembrane</keyword>
<dbReference type="PANTHER" id="PTHR32089">
    <property type="entry name" value="METHYL-ACCEPTING CHEMOTAXIS PROTEIN MCPB"/>
    <property type="match status" value="1"/>
</dbReference>
<dbReference type="Pfam" id="PF00015">
    <property type="entry name" value="MCPsignal"/>
    <property type="match status" value="1"/>
</dbReference>
<feature type="domain" description="HAMP" evidence="6">
    <location>
        <begin position="230"/>
        <end position="264"/>
    </location>
</feature>
<evidence type="ECO:0000256" key="3">
    <source>
        <dbReference type="PROSITE-ProRule" id="PRU00284"/>
    </source>
</evidence>
<dbReference type="Pfam" id="PF12729">
    <property type="entry name" value="4HB_MCP_1"/>
    <property type="match status" value="1"/>
</dbReference>
<feature type="transmembrane region" description="Helical" evidence="4">
    <location>
        <begin position="184"/>
        <end position="208"/>
    </location>
</feature>
<dbReference type="InterPro" id="IPR003660">
    <property type="entry name" value="HAMP_dom"/>
</dbReference>
<dbReference type="GO" id="GO:0016020">
    <property type="term" value="C:membrane"/>
    <property type="evidence" value="ECO:0007669"/>
    <property type="project" value="InterPro"/>
</dbReference>
<comment type="caution">
    <text evidence="7">The sequence shown here is derived from an EMBL/GenBank/DDBJ whole genome shotgun (WGS) entry which is preliminary data.</text>
</comment>
<keyword evidence="8" id="KW-1185">Reference proteome</keyword>
<dbReference type="GO" id="GO:0006935">
    <property type="term" value="P:chemotaxis"/>
    <property type="evidence" value="ECO:0007669"/>
    <property type="project" value="InterPro"/>
</dbReference>
<evidence type="ECO:0000256" key="2">
    <source>
        <dbReference type="ARBA" id="ARBA00029447"/>
    </source>
</evidence>
<evidence type="ECO:0000259" key="5">
    <source>
        <dbReference type="PROSITE" id="PS50111"/>
    </source>
</evidence>
<evidence type="ECO:0008006" key="9">
    <source>
        <dbReference type="Google" id="ProtNLM"/>
    </source>
</evidence>
<keyword evidence="4" id="KW-1133">Transmembrane helix</keyword>
<accession>B7AW17</accession>
<keyword evidence="4" id="KW-0472">Membrane</keyword>
<dbReference type="SMART" id="SM00304">
    <property type="entry name" value="HAMP"/>
    <property type="match status" value="1"/>
</dbReference>
<proteinExistence type="inferred from homology"/>
<dbReference type="PROSITE" id="PS50885">
    <property type="entry name" value="HAMP"/>
    <property type="match status" value="1"/>
</dbReference>
<name>B7AW17_9FIRM</name>
<dbReference type="InterPro" id="IPR004090">
    <property type="entry name" value="Chemotax_Me-accpt_rcpt"/>
</dbReference>
<organism evidence="7 8">
    <name type="scientific">[Bacteroides] pectinophilus ATCC 43243</name>
    <dbReference type="NCBI Taxonomy" id="483218"/>
    <lineage>
        <taxon>Bacteria</taxon>
        <taxon>Bacillati</taxon>
        <taxon>Bacillota</taxon>
        <taxon>Clostridia</taxon>
        <taxon>Eubacteriales</taxon>
    </lineage>
</organism>
<dbReference type="SMART" id="SM00283">
    <property type="entry name" value="MA"/>
    <property type="match status" value="1"/>
</dbReference>
<reference evidence="7 8" key="2">
    <citation type="submission" date="2008-11" db="EMBL/GenBank/DDBJ databases">
        <authorList>
            <person name="Fulton L."/>
            <person name="Clifton S."/>
            <person name="Fulton B."/>
            <person name="Xu J."/>
            <person name="Minx P."/>
            <person name="Pepin K.H."/>
            <person name="Johnson M."/>
            <person name="Bhonagiri V."/>
            <person name="Nash W.E."/>
            <person name="Mardis E.R."/>
            <person name="Wilson R.K."/>
        </authorList>
    </citation>
    <scope>NUCLEOTIDE SEQUENCE [LARGE SCALE GENOMIC DNA]</scope>
    <source>
        <strain evidence="7 8">ATCC 43243</strain>
    </source>
</reference>
<dbReference type="EMBL" id="ABVQ01000037">
    <property type="protein sequence ID" value="EEC56408.1"/>
    <property type="molecule type" value="Genomic_DNA"/>
</dbReference>
<dbReference type="eggNOG" id="COG0840">
    <property type="taxonomic scope" value="Bacteria"/>
</dbReference>
<dbReference type="GO" id="GO:0007165">
    <property type="term" value="P:signal transduction"/>
    <property type="evidence" value="ECO:0007669"/>
    <property type="project" value="UniProtKB-KW"/>
</dbReference>
<dbReference type="SUPFAM" id="SSF58104">
    <property type="entry name" value="Methyl-accepting chemotaxis protein (MCP) signaling domain"/>
    <property type="match status" value="1"/>
</dbReference>
<comment type="similarity">
    <text evidence="2">Belongs to the methyl-accepting chemotaxis (MCP) protein family.</text>
</comment>
<dbReference type="PANTHER" id="PTHR32089:SF112">
    <property type="entry name" value="LYSOZYME-LIKE PROTEIN-RELATED"/>
    <property type="match status" value="1"/>
</dbReference>
<sequence length="571" mass="61379">MRSIGAKINYVLLLVFLICGVGMLIVNAKINSMDDITNEISQNYIASVSEVDTISENVTGLKSQMMEYLLVGEDKRPATLGNITKTQGAIVTSFQNLKKYASTQRTEEAVGRLEQSYGTYKDQYNAVLKDIDNGNIKDVASIDARLGKAYDDLEIRVHSVEVQNTVNTARAQKSLAGSAKASHITFIAVGILLIAAIAAGVIVVRFTVIAPARTATRELNIIIDGIEKNDGNLTARVTQKSQDEIGQLVGGVNKFIEVLHSIIAEIKADADNVSNSTNVVYQQISTADGNIMDVSATMQQLSAGMEEMAASAEHISNETDSISTSMENIAAQAGEGSNKAKDIKVRAVALRDDGIASKETTSSMADEIRTAVRASLEKSKDVEKINALTDNILNISSQTNLLALNASIEAARAGEAGRGFAVVADEIRTLADSSRATANDIQVISRDVTASVEELAENANKMIDFILNVVMPDYDKLVNMGEQYNRDAGDFDDIMIAFTEDSAQLKKTMEDVAGLIRSMSSTINENSEGVAMVSDSACGLTEGMSQIKDEMSHTEEVAARLGETVSRFTQI</sequence>
<dbReference type="Gene3D" id="1.10.287.950">
    <property type="entry name" value="Methyl-accepting chemotaxis protein"/>
    <property type="match status" value="1"/>
</dbReference>
<gene>
    <name evidence="7" type="ORF">BACPEC_02917</name>
</gene>
<reference evidence="7 8" key="1">
    <citation type="submission" date="2008-11" db="EMBL/GenBank/DDBJ databases">
        <title>Draft genome sequence of Bacteroides pectinophilus (ATCC 43243).</title>
        <authorList>
            <person name="Sudarsanam P."/>
            <person name="Ley R."/>
            <person name="Guruge J."/>
            <person name="Turnbaugh P.J."/>
            <person name="Mahowald M."/>
            <person name="Liep D."/>
            <person name="Gordon J."/>
        </authorList>
    </citation>
    <scope>NUCLEOTIDE SEQUENCE [LARGE SCALE GENOMIC DNA]</scope>
    <source>
        <strain evidence="7 8">ATCC 43243</strain>
    </source>
</reference>
<dbReference type="InterPro" id="IPR024478">
    <property type="entry name" value="HlyB_4HB_MCP"/>
</dbReference>
<dbReference type="PROSITE" id="PS50111">
    <property type="entry name" value="CHEMOTAXIS_TRANSDUC_2"/>
    <property type="match status" value="1"/>
</dbReference>
<dbReference type="CDD" id="cd06225">
    <property type="entry name" value="HAMP"/>
    <property type="match status" value="1"/>
</dbReference>
<dbReference type="Proteomes" id="UP000003136">
    <property type="component" value="Unassembled WGS sequence"/>
</dbReference>
<evidence type="ECO:0000313" key="8">
    <source>
        <dbReference type="Proteomes" id="UP000003136"/>
    </source>
</evidence>
<dbReference type="InterPro" id="IPR004089">
    <property type="entry name" value="MCPsignal_dom"/>
</dbReference>
<evidence type="ECO:0000256" key="1">
    <source>
        <dbReference type="ARBA" id="ARBA00023224"/>
    </source>
</evidence>
<feature type="domain" description="Methyl-accepting transducer" evidence="5">
    <location>
        <begin position="283"/>
        <end position="534"/>
    </location>
</feature>
<dbReference type="STRING" id="483218.BACPEC_02917"/>
<dbReference type="PRINTS" id="PR00260">
    <property type="entry name" value="CHEMTRNSDUCR"/>
</dbReference>
<dbReference type="AlphaFoldDB" id="B7AW17"/>
<dbReference type="Pfam" id="PF00672">
    <property type="entry name" value="HAMP"/>
    <property type="match status" value="1"/>
</dbReference>